<accession>A0ABS4KIK1</accession>
<evidence type="ECO:0000313" key="3">
    <source>
        <dbReference type="Proteomes" id="UP001314903"/>
    </source>
</evidence>
<name>A0ABS4KIK1_9FIRM</name>
<keyword evidence="1" id="KW-0677">Repeat</keyword>
<proteinExistence type="predicted"/>
<dbReference type="SUPFAM" id="SSF48371">
    <property type="entry name" value="ARM repeat"/>
    <property type="match status" value="1"/>
</dbReference>
<dbReference type="Proteomes" id="UP001314903">
    <property type="component" value="Unassembled WGS sequence"/>
</dbReference>
<dbReference type="InterPro" id="IPR011989">
    <property type="entry name" value="ARM-like"/>
</dbReference>
<dbReference type="InterPro" id="IPR016024">
    <property type="entry name" value="ARM-type_fold"/>
</dbReference>
<dbReference type="Pfam" id="PF02985">
    <property type="entry name" value="HEAT"/>
    <property type="match status" value="1"/>
</dbReference>
<dbReference type="RefSeq" id="WP_209660674.1">
    <property type="nucleotide sequence ID" value="NZ_JAGGLI010000013.1"/>
</dbReference>
<gene>
    <name evidence="2" type="ORF">J2Z35_001409</name>
</gene>
<comment type="caution">
    <text evidence="2">The sequence shown here is derived from an EMBL/GenBank/DDBJ whole genome shotgun (WGS) entry which is preliminary data.</text>
</comment>
<evidence type="ECO:0000313" key="2">
    <source>
        <dbReference type="EMBL" id="MBP2027612.1"/>
    </source>
</evidence>
<keyword evidence="3" id="KW-1185">Reference proteome</keyword>
<dbReference type="InterPro" id="IPR000357">
    <property type="entry name" value="HEAT"/>
</dbReference>
<reference evidence="2 3" key="1">
    <citation type="submission" date="2021-03" db="EMBL/GenBank/DDBJ databases">
        <title>Genomic Encyclopedia of Type Strains, Phase IV (KMG-IV): sequencing the most valuable type-strain genomes for metagenomic binning, comparative biology and taxonomic classification.</title>
        <authorList>
            <person name="Goeker M."/>
        </authorList>
    </citation>
    <scope>NUCLEOTIDE SEQUENCE [LARGE SCALE GENOMIC DNA]</scope>
    <source>
        <strain evidence="2 3">DSM 27512</strain>
    </source>
</reference>
<sequence length="220" mass="26041">MDKSWSEINIMTQEEITFLLYKEGKSLSQISLIRRLPIEEIQKQIISQKRKFSEHKLTQYDNSMLIEYLSLGKEERLSYLLEITEKEKNSFEDLLEKALDSRDNIEDLMILIWTIGEGRFENLKDKLKYFSAHPHGNIRRMSFSAMGKFSSEEFLPYVIQGLKDKKPQVRQYAIKAFEKIGNYNHVDRLFDIIMDPEEKEYVKRAANSAIEIIQNKMESK</sequence>
<dbReference type="Gene3D" id="1.25.10.10">
    <property type="entry name" value="Leucine-rich Repeat Variant"/>
    <property type="match status" value="1"/>
</dbReference>
<organism evidence="2 3">
    <name type="scientific">Acetoanaerobium pronyense</name>
    <dbReference type="NCBI Taxonomy" id="1482736"/>
    <lineage>
        <taxon>Bacteria</taxon>
        <taxon>Bacillati</taxon>
        <taxon>Bacillota</taxon>
        <taxon>Clostridia</taxon>
        <taxon>Peptostreptococcales</taxon>
        <taxon>Filifactoraceae</taxon>
        <taxon>Acetoanaerobium</taxon>
    </lineage>
</organism>
<dbReference type="EMBL" id="JAGGLI010000013">
    <property type="protein sequence ID" value="MBP2027612.1"/>
    <property type="molecule type" value="Genomic_DNA"/>
</dbReference>
<evidence type="ECO:0000256" key="1">
    <source>
        <dbReference type="ARBA" id="ARBA00022737"/>
    </source>
</evidence>
<protein>
    <submittedName>
        <fullName evidence="2">23S rRNA maturation mini-RNase III</fullName>
    </submittedName>
</protein>